<evidence type="ECO:0000313" key="2">
    <source>
        <dbReference type="EMBL" id="KCZ71780.1"/>
    </source>
</evidence>
<dbReference type="EMBL" id="JMIY01000004">
    <property type="protein sequence ID" value="KCZ71780.1"/>
    <property type="molecule type" value="Genomic_DNA"/>
</dbReference>
<dbReference type="OrthoDB" id="65070at2157"/>
<comment type="caution">
    <text evidence="2">The sequence shown here is derived from an EMBL/GenBank/DDBJ whole genome shotgun (WGS) entry which is preliminary data.</text>
</comment>
<evidence type="ECO:0000313" key="3">
    <source>
        <dbReference type="Proteomes" id="UP000027153"/>
    </source>
</evidence>
<protein>
    <recommendedName>
        <fullName evidence="4">S-layer domain-containing protein</fullName>
    </recommendedName>
</protein>
<dbReference type="PATRIC" id="fig|1392998.3.peg.1835"/>
<keyword evidence="3" id="KW-1185">Reference proteome</keyword>
<accession>A0A062V8T3</accession>
<keyword evidence="1" id="KW-1133">Transmembrane helix</keyword>
<gene>
    <name evidence="2" type="ORF">ANME2D_01835</name>
</gene>
<dbReference type="PANTHER" id="PTHR35902">
    <property type="entry name" value="S-LAYER DOMAIN-LIKE PROTEIN-RELATED"/>
    <property type="match status" value="1"/>
</dbReference>
<sequence length="406" mass="45152">MIKLSNIWRILPVLFIIFSFAGASEAAVIENSLKISLIKYDPYPVNPDSDFSIWVSVKNVGDNDVSAASVEFVPKYPFTVKAGENAVKYPGTIRKSDELVLRYNLHADKNAFVGTNTIEVGYRIDGVFTKREFDIEVGNDVVDARGTVRLEKYTIYPETLMPGDTATVALTIKNSASQYTIKLDGRDYSMNAQIQSAELIGNEVIDVISEPYYNMGIVGPGDSVELLYSVKVKENTPDGIYFLDFNLKGSARLYSLNLKIPVRVDSSSIKTSLSETPKLNQDKIILNVANNRPNAIQAATVLPAGNATFEPAEYFIGTMDPDELFTVKFDLNVNNPQEDINFRIRFKNGNNWHEIEALTVMLDGPEDTKTLSADTSSILPVIAIFAVLIVISVFFVLMRRRRAKSE</sequence>
<organism evidence="2 3">
    <name type="scientific">Candidatus Methanoperedens nitratireducens</name>
    <dbReference type="NCBI Taxonomy" id="1392998"/>
    <lineage>
        <taxon>Archaea</taxon>
        <taxon>Methanobacteriati</taxon>
        <taxon>Methanobacteriota</taxon>
        <taxon>Stenosarchaea group</taxon>
        <taxon>Methanomicrobia</taxon>
        <taxon>Methanosarcinales</taxon>
        <taxon>ANME-2 cluster</taxon>
        <taxon>Candidatus Methanoperedentaceae</taxon>
        <taxon>Candidatus Methanoperedens</taxon>
    </lineage>
</organism>
<reference evidence="2 3" key="1">
    <citation type="journal article" date="2013" name="Nature">
        <title>Anaerobic oxidation of methane coupled to nitrate reduction in a novel archaeal lineage.</title>
        <authorList>
            <person name="Haroon M.F."/>
            <person name="Hu S."/>
            <person name="Shi Y."/>
            <person name="Imelfort M."/>
            <person name="Keller J."/>
            <person name="Hugenholtz P."/>
            <person name="Yuan Z."/>
            <person name="Tyson G.W."/>
        </authorList>
    </citation>
    <scope>NUCLEOTIDE SEQUENCE [LARGE SCALE GENOMIC DNA]</scope>
    <source>
        <strain evidence="2 3">ANME-2d</strain>
    </source>
</reference>
<proteinExistence type="predicted"/>
<name>A0A062V8T3_9EURY</name>
<dbReference type="AlphaFoldDB" id="A0A062V8T3"/>
<evidence type="ECO:0008006" key="4">
    <source>
        <dbReference type="Google" id="ProtNLM"/>
    </source>
</evidence>
<dbReference type="Proteomes" id="UP000027153">
    <property type="component" value="Unassembled WGS sequence"/>
</dbReference>
<keyword evidence="1" id="KW-0812">Transmembrane</keyword>
<dbReference type="PANTHER" id="PTHR35902:SF3">
    <property type="entry name" value="NPCBM-ASSOCIATED, NEW3 DOMAIN OF ALPHA-GALACTOSIDASE"/>
    <property type="match status" value="1"/>
</dbReference>
<keyword evidence="1" id="KW-0472">Membrane</keyword>
<dbReference type="RefSeq" id="WP_048090756.1">
    <property type="nucleotide sequence ID" value="NZ_JMIY01000004.1"/>
</dbReference>
<feature type="transmembrane region" description="Helical" evidence="1">
    <location>
        <begin position="378"/>
        <end position="398"/>
    </location>
</feature>
<evidence type="ECO:0000256" key="1">
    <source>
        <dbReference type="SAM" id="Phobius"/>
    </source>
</evidence>